<dbReference type="EMBL" id="PUHQ01000089">
    <property type="protein sequence ID" value="KAG0656934.1"/>
    <property type="molecule type" value="Genomic_DNA"/>
</dbReference>
<comment type="caution">
    <text evidence="2">The sequence shown here is derived from an EMBL/GenBank/DDBJ whole genome shotgun (WGS) entry which is preliminary data.</text>
</comment>
<dbReference type="Proteomes" id="UP000777482">
    <property type="component" value="Unassembled WGS sequence"/>
</dbReference>
<feature type="region of interest" description="Disordered" evidence="1">
    <location>
        <begin position="158"/>
        <end position="177"/>
    </location>
</feature>
<feature type="compositionally biased region" description="Polar residues" evidence="1">
    <location>
        <begin position="129"/>
        <end position="146"/>
    </location>
</feature>
<sequence>MLPAHLGGIASEESLDTLRAWSEAARSKWSLARRVIVARAEHHQQFYAGGDWGHAQYVASVSQEQQRMEHLLRALEQRAYEVRINSGPYIIAASPDDEFNQVTLERSSASWVLGLADAPIMICDDRPTPSANSSGETSRPQPTQSRLAAKALSKKKVIPNAKARKSGGGSVKPGVPTSAQRLALDSDADFFASLPPSTGATSQDPRDLLRRLRAYLEPPRDLPETITPSMWTAFVESLFRIVVLRVPALATFALTPVTVVAAEEAAIKPCGCSAVVVAGACSEQPLQPAPAPSSVRAFLDLLEDRLGPDDGIEGDSAVVALWQALKYAKNKSDKGEGREQDGLVDVGVLTDAIDTMLLEEEDGPTESGDSMVLLGGRVWKEVRPATWTRAHWDLFYQLVGCPGCSLIATRDFSTWTTNRRLALLGRYRDWSTDATLAERIFRLSDVVLCTSNSCHAGKKVRRVEQKCVDCGKRGKYAKKVVYIEEWEAGWMYIKLILDYLASMSERYQVLARDVAEDKITHHPLSSSSNGSCAEKRCSCTRNEMPLARVRSGMSPVERKGAKWTTTTVLPTDTILASLSKSSSPETRFHDKPYQDVLEAVVLDASPYSSATHDSWLAFATQVAEDLLAAQGYACFDTMLADRLKSAVACGDVSLSTASDWVHCPRKQGSSSSGNDLETEHRVSPADLTMLSLLAGVDLTAASSSESSSAAAPRLQHAPYRAAQPKKGDGKAAMAPLLVAAASQAGPESVSLSLSPSRFVRISKSEPPAT</sequence>
<feature type="region of interest" description="Disordered" evidence="1">
    <location>
        <begin position="124"/>
        <end position="153"/>
    </location>
</feature>
<feature type="region of interest" description="Disordered" evidence="1">
    <location>
        <begin position="745"/>
        <end position="769"/>
    </location>
</feature>
<gene>
    <name evidence="2" type="ORF">C6P46_006764</name>
</gene>
<proteinExistence type="predicted"/>
<keyword evidence="3" id="KW-1185">Reference proteome</keyword>
<accession>A0A9P6VXT2</accession>
<dbReference type="OrthoDB" id="10260712at2759"/>
<organism evidence="2 3">
    <name type="scientific">Rhodotorula mucilaginosa</name>
    <name type="common">Yeast</name>
    <name type="synonym">Rhodotorula rubra</name>
    <dbReference type="NCBI Taxonomy" id="5537"/>
    <lineage>
        <taxon>Eukaryota</taxon>
        <taxon>Fungi</taxon>
        <taxon>Dikarya</taxon>
        <taxon>Basidiomycota</taxon>
        <taxon>Pucciniomycotina</taxon>
        <taxon>Microbotryomycetes</taxon>
        <taxon>Sporidiobolales</taxon>
        <taxon>Sporidiobolaceae</taxon>
        <taxon>Rhodotorula</taxon>
    </lineage>
</organism>
<reference evidence="2 3" key="1">
    <citation type="submission" date="2020-11" db="EMBL/GenBank/DDBJ databases">
        <title>Kefir isolates.</title>
        <authorList>
            <person name="Marcisauskas S."/>
            <person name="Kim Y."/>
            <person name="Blasche S."/>
        </authorList>
    </citation>
    <scope>NUCLEOTIDE SEQUENCE [LARGE SCALE GENOMIC DNA]</scope>
    <source>
        <strain evidence="2 3">KR</strain>
    </source>
</reference>
<protein>
    <submittedName>
        <fullName evidence="2">Uncharacterized protein</fullName>
    </submittedName>
</protein>
<evidence type="ECO:0000256" key="1">
    <source>
        <dbReference type="SAM" id="MobiDB-lite"/>
    </source>
</evidence>
<evidence type="ECO:0000313" key="2">
    <source>
        <dbReference type="EMBL" id="KAG0656934.1"/>
    </source>
</evidence>
<evidence type="ECO:0000313" key="3">
    <source>
        <dbReference type="Proteomes" id="UP000777482"/>
    </source>
</evidence>
<dbReference type="AlphaFoldDB" id="A0A9P6VXT2"/>
<feature type="region of interest" description="Disordered" evidence="1">
    <location>
        <begin position="706"/>
        <end position="730"/>
    </location>
</feature>
<name>A0A9P6VXT2_RHOMI</name>